<evidence type="ECO:0000256" key="11">
    <source>
        <dbReference type="ARBA" id="ARBA00022967"/>
    </source>
</evidence>
<dbReference type="SUPFAM" id="SSF81653">
    <property type="entry name" value="Calcium ATPase, transduction domain A"/>
    <property type="match status" value="1"/>
</dbReference>
<dbReference type="InterPro" id="IPR059000">
    <property type="entry name" value="ATPase_P-type_domA"/>
</dbReference>
<accession>A0ABQ4PU64</accession>
<proteinExistence type="inferred from homology"/>
<keyword evidence="11" id="KW-1278">Translocase</keyword>
<keyword evidence="4 15" id="KW-1003">Cell membrane</keyword>
<dbReference type="Pfam" id="PF00702">
    <property type="entry name" value="Hydrolase"/>
    <property type="match status" value="1"/>
</dbReference>
<dbReference type="InterPro" id="IPR036412">
    <property type="entry name" value="HAD-like_sf"/>
</dbReference>
<reference evidence="17" key="2">
    <citation type="journal article" date="2023" name="ISME Commun">
        <title>Characterization of a bloom-associated alphaproteobacterial lineage, 'Candidatus Phycosocius': insights into freshwater algal-bacterial interactions.</title>
        <authorList>
            <person name="Tanabe Y."/>
            <person name="Yamaguchi H."/>
            <person name="Yoshida M."/>
            <person name="Kai A."/>
            <person name="Okazaki Y."/>
        </authorList>
    </citation>
    <scope>NUCLEOTIDE SEQUENCE</scope>
    <source>
        <strain evidence="17">BOTRYCO-1</strain>
    </source>
</reference>
<dbReference type="Gene3D" id="3.30.70.100">
    <property type="match status" value="1"/>
</dbReference>
<keyword evidence="10" id="KW-0460">Magnesium</keyword>
<dbReference type="Pfam" id="PF00403">
    <property type="entry name" value="HMA"/>
    <property type="match status" value="1"/>
</dbReference>
<dbReference type="PANTHER" id="PTHR43520">
    <property type="entry name" value="ATP7, ISOFORM B"/>
    <property type="match status" value="1"/>
</dbReference>
<evidence type="ECO:0000256" key="8">
    <source>
        <dbReference type="ARBA" id="ARBA00022741"/>
    </source>
</evidence>
<dbReference type="InterPro" id="IPR001757">
    <property type="entry name" value="P_typ_ATPase"/>
</dbReference>
<dbReference type="NCBIfam" id="TIGR01511">
    <property type="entry name" value="ATPase-IB1_Cu"/>
    <property type="match status" value="1"/>
</dbReference>
<evidence type="ECO:0000256" key="12">
    <source>
        <dbReference type="ARBA" id="ARBA00022989"/>
    </source>
</evidence>
<dbReference type="Gene3D" id="3.40.50.1000">
    <property type="entry name" value="HAD superfamily/HAD-like"/>
    <property type="match status" value="1"/>
</dbReference>
<dbReference type="InterPro" id="IPR036163">
    <property type="entry name" value="HMA_dom_sf"/>
</dbReference>
<dbReference type="InterPro" id="IPR008250">
    <property type="entry name" value="ATPase_P-typ_transduc_dom_A_sf"/>
</dbReference>
<evidence type="ECO:0000256" key="9">
    <source>
        <dbReference type="ARBA" id="ARBA00022840"/>
    </source>
</evidence>
<keyword evidence="8 15" id="KW-0547">Nucleotide-binding</keyword>
<dbReference type="RefSeq" id="WP_284359121.1">
    <property type="nucleotide sequence ID" value="NZ_BPFZ01000003.1"/>
</dbReference>
<dbReference type="InterPro" id="IPR023298">
    <property type="entry name" value="ATPase_P-typ_TM_dom_sf"/>
</dbReference>
<keyword evidence="14 15" id="KW-0472">Membrane</keyword>
<dbReference type="InterPro" id="IPR027256">
    <property type="entry name" value="P-typ_ATPase_IB"/>
</dbReference>
<dbReference type="InterPro" id="IPR023299">
    <property type="entry name" value="ATPase_P-typ_cyto_dom_N"/>
</dbReference>
<dbReference type="SUPFAM" id="SSF55008">
    <property type="entry name" value="HMA, heavy metal-associated domain"/>
    <property type="match status" value="1"/>
</dbReference>
<feature type="transmembrane region" description="Helical" evidence="15">
    <location>
        <begin position="706"/>
        <end position="724"/>
    </location>
</feature>
<name>A0ABQ4PU64_9PROT</name>
<feature type="transmembrane region" description="Helical" evidence="15">
    <location>
        <begin position="681"/>
        <end position="700"/>
    </location>
</feature>
<keyword evidence="5" id="KW-0597">Phosphoprotein</keyword>
<dbReference type="CDD" id="cd00371">
    <property type="entry name" value="HMA"/>
    <property type="match status" value="1"/>
</dbReference>
<dbReference type="Proteomes" id="UP001161064">
    <property type="component" value="Unassembled WGS sequence"/>
</dbReference>
<evidence type="ECO:0000256" key="6">
    <source>
        <dbReference type="ARBA" id="ARBA00022692"/>
    </source>
</evidence>
<keyword evidence="9 15" id="KW-0067">ATP-binding</keyword>
<comment type="similarity">
    <text evidence="2 15">Belongs to the cation transport ATPase (P-type) (TC 3.A.3) family. Type IB subfamily.</text>
</comment>
<feature type="transmembrane region" description="Helical" evidence="15">
    <location>
        <begin position="388"/>
        <end position="412"/>
    </location>
</feature>
<keyword evidence="3" id="KW-0813">Transport</keyword>
<feature type="transmembrane region" description="Helical" evidence="15">
    <location>
        <begin position="363"/>
        <end position="382"/>
    </location>
</feature>
<evidence type="ECO:0000313" key="18">
    <source>
        <dbReference type="Proteomes" id="UP001161064"/>
    </source>
</evidence>
<protein>
    <submittedName>
        <fullName evidence="17">Copper-translocating P-type ATPase</fullName>
    </submittedName>
</protein>
<dbReference type="PANTHER" id="PTHR43520:SF5">
    <property type="entry name" value="CATION-TRANSPORTING P-TYPE ATPASE-RELATED"/>
    <property type="match status" value="1"/>
</dbReference>
<dbReference type="InterPro" id="IPR023214">
    <property type="entry name" value="HAD_sf"/>
</dbReference>
<dbReference type="SUPFAM" id="SSF81665">
    <property type="entry name" value="Calcium ATPase, transmembrane domain M"/>
    <property type="match status" value="1"/>
</dbReference>
<dbReference type="Pfam" id="PF00122">
    <property type="entry name" value="E1-E2_ATPase"/>
    <property type="match status" value="1"/>
</dbReference>
<keyword evidence="6 15" id="KW-0812">Transmembrane</keyword>
<evidence type="ECO:0000256" key="5">
    <source>
        <dbReference type="ARBA" id="ARBA00022553"/>
    </source>
</evidence>
<dbReference type="InterPro" id="IPR006121">
    <property type="entry name" value="HMA_dom"/>
</dbReference>
<feature type="transmembrane region" description="Helical" evidence="15">
    <location>
        <begin position="179"/>
        <end position="201"/>
    </location>
</feature>
<dbReference type="Gene3D" id="3.40.1110.10">
    <property type="entry name" value="Calcium-transporting ATPase, cytoplasmic domain N"/>
    <property type="match status" value="1"/>
</dbReference>
<evidence type="ECO:0000313" key="17">
    <source>
        <dbReference type="EMBL" id="GIU66557.1"/>
    </source>
</evidence>
<evidence type="ECO:0000256" key="10">
    <source>
        <dbReference type="ARBA" id="ARBA00022842"/>
    </source>
</evidence>
<keyword evidence="13" id="KW-0406">Ion transport</keyword>
<dbReference type="Gene3D" id="2.70.150.10">
    <property type="entry name" value="Calcium-transporting ATPase, cytoplasmic transduction domain A"/>
    <property type="match status" value="1"/>
</dbReference>
<feature type="transmembrane region" description="Helical" evidence="15">
    <location>
        <begin position="109"/>
        <end position="134"/>
    </location>
</feature>
<dbReference type="PROSITE" id="PS50846">
    <property type="entry name" value="HMA_2"/>
    <property type="match status" value="1"/>
</dbReference>
<comment type="subcellular location">
    <subcellularLocation>
        <location evidence="1">Cell membrane</location>
        <topology evidence="1">Multi-pass membrane protein</topology>
    </subcellularLocation>
</comment>
<evidence type="ECO:0000259" key="16">
    <source>
        <dbReference type="PROSITE" id="PS50846"/>
    </source>
</evidence>
<dbReference type="NCBIfam" id="TIGR01512">
    <property type="entry name" value="ATPase-IB2_Cd"/>
    <property type="match status" value="1"/>
</dbReference>
<keyword evidence="7 15" id="KW-0479">Metal-binding</keyword>
<comment type="caution">
    <text evidence="17">The sequence shown here is derived from an EMBL/GenBank/DDBJ whole genome shotgun (WGS) entry which is preliminary data.</text>
</comment>
<reference evidence="17" key="1">
    <citation type="submission" date="2021-05" db="EMBL/GenBank/DDBJ databases">
        <authorList>
            <person name="Tanabe Y."/>
        </authorList>
    </citation>
    <scope>NUCLEOTIDE SEQUENCE</scope>
    <source>
        <strain evidence="17">BOTRYCO-1</strain>
    </source>
</reference>
<evidence type="ECO:0000256" key="7">
    <source>
        <dbReference type="ARBA" id="ARBA00022723"/>
    </source>
</evidence>
<evidence type="ECO:0000256" key="13">
    <source>
        <dbReference type="ARBA" id="ARBA00023065"/>
    </source>
</evidence>
<dbReference type="PRINTS" id="PR00119">
    <property type="entry name" value="CATATPASE"/>
</dbReference>
<organism evidence="17 18">
    <name type="scientific">Candidatus Phycosocius spiralis</name>
    <dbReference type="NCBI Taxonomy" id="2815099"/>
    <lineage>
        <taxon>Bacteria</taxon>
        <taxon>Pseudomonadati</taxon>
        <taxon>Pseudomonadota</taxon>
        <taxon>Alphaproteobacteria</taxon>
        <taxon>Caulobacterales</taxon>
        <taxon>Caulobacterales incertae sedis</taxon>
        <taxon>Candidatus Phycosocius</taxon>
    </lineage>
</organism>
<keyword evidence="18" id="KW-1185">Reference proteome</keyword>
<keyword evidence="12 15" id="KW-1133">Transmembrane helix</keyword>
<dbReference type="NCBIfam" id="TIGR01525">
    <property type="entry name" value="ATPase-IB_hvy"/>
    <property type="match status" value="1"/>
</dbReference>
<dbReference type="SUPFAM" id="SSF56784">
    <property type="entry name" value="HAD-like"/>
    <property type="match status" value="1"/>
</dbReference>
<evidence type="ECO:0000256" key="3">
    <source>
        <dbReference type="ARBA" id="ARBA00022448"/>
    </source>
</evidence>
<feature type="transmembrane region" description="Helical" evidence="15">
    <location>
        <begin position="146"/>
        <end position="167"/>
    </location>
</feature>
<dbReference type="EMBL" id="BPFZ01000003">
    <property type="protein sequence ID" value="GIU66557.1"/>
    <property type="molecule type" value="Genomic_DNA"/>
</dbReference>
<evidence type="ECO:0000256" key="15">
    <source>
        <dbReference type="RuleBase" id="RU362081"/>
    </source>
</evidence>
<feature type="transmembrane region" description="Helical" evidence="15">
    <location>
        <begin position="207"/>
        <end position="225"/>
    </location>
</feature>
<feature type="domain" description="HMA" evidence="16">
    <location>
        <begin position="25"/>
        <end position="91"/>
    </location>
</feature>
<sequence length="731" mass="77655">MEPPSPVSSAADPRAFVQEGPGGKLTIDLLVRGARCAGCLRKIENGVTDLPGVSAARLNLSTGRLCVSWTQDRIDPRTIVQRVIDLGYSAQPFDQGEGHSQMDHEGRQLLICMAVAAFAVMNIMMFSVPIWSAHANGEMELGTRTMFHWISAGIALPAAAYAGLPFFKSAWAALSKGRANMDVPISLGVLLASCLSVYETARGGEHAYFDAVAMLLFFLLIGRYLDHALRQKARQAARDLLALQAVTAARLNQDGSTTSVAVGEVCPGDRLIILPGDRIPVDGVIHDGLSEGDLSLLTGETAPVVLGVGHFIRAGALNLSGRLILEATARSDDSFLAEIARLVDMGEQSKSIYVRWADQAARYYVPVVHSAAFLTCVVWLLLGAEPRVAILNACAVLIITCPCALGLAVPAVQVVASGRLFKQGILLKSGDALERLAQVDCVVFDKTGVLTTGQPHLLNYDQLPAGALEQAALLARGSRHPLARSIARAAGPGGVASDIVEVPGCGVEATLEGQAARLGRADWIGLEAATSQETELYFKFGDKPAIRFAFDDTLRADCKATVDQLKAMGIRQIVLSGDRAGAVRSAAQAAGLEEYYSELSPFEKASHLDRLKAEGMKVLMVGDGLNDTPALAKAFVSMAPGSAADASQSAADLVFQGDRLGCVQEALVMAQRSKARVMENFWFAAFYNLIAAPIAMLGLITPFIAAIAMSSSSIFVTLNALRLASMPRKRN</sequence>
<evidence type="ECO:0000256" key="4">
    <source>
        <dbReference type="ARBA" id="ARBA00022475"/>
    </source>
</evidence>
<evidence type="ECO:0000256" key="14">
    <source>
        <dbReference type="ARBA" id="ARBA00023136"/>
    </source>
</evidence>
<evidence type="ECO:0000256" key="2">
    <source>
        <dbReference type="ARBA" id="ARBA00006024"/>
    </source>
</evidence>
<evidence type="ECO:0000256" key="1">
    <source>
        <dbReference type="ARBA" id="ARBA00004651"/>
    </source>
</evidence>
<dbReference type="NCBIfam" id="TIGR01494">
    <property type="entry name" value="ATPase_P-type"/>
    <property type="match status" value="2"/>
</dbReference>
<gene>
    <name evidence="17" type="primary">fixI</name>
    <name evidence="17" type="ORF">PsB1_0711</name>
</gene>